<gene>
    <name evidence="2" type="ORF">L211DRAFT_212698</name>
</gene>
<accession>A0A3N4LRK5</accession>
<dbReference type="AlphaFoldDB" id="A0A3N4LRK5"/>
<dbReference type="EMBL" id="ML121543">
    <property type="protein sequence ID" value="RPB24169.1"/>
    <property type="molecule type" value="Genomic_DNA"/>
</dbReference>
<protein>
    <submittedName>
        <fullName evidence="2">Uncharacterized protein</fullName>
    </submittedName>
</protein>
<dbReference type="Proteomes" id="UP000267821">
    <property type="component" value="Unassembled WGS sequence"/>
</dbReference>
<feature type="compositionally biased region" description="Polar residues" evidence="1">
    <location>
        <begin position="72"/>
        <end position="81"/>
    </location>
</feature>
<evidence type="ECO:0000256" key="1">
    <source>
        <dbReference type="SAM" id="MobiDB-lite"/>
    </source>
</evidence>
<name>A0A3N4LRK5_9PEZI</name>
<proteinExistence type="predicted"/>
<sequence>MHIYNNAISFAAHKHAKKPDYRYTQSQHLSSNNVTSHILPISPSIPICLCASLSQSTSSSRPAVNPPAFSPNGFQSSNSPGPTDPASLPGPLDSASSPPGLSAGVYTGVSLLPKSAPVRSMTVASELLGATNTENCSRSAKQCRIVFGLIERSQSLLLGGVGSWSLIGTLSIPPMGVSSFLVVFPILGGMVLPPEAGRGVRAPPVGLVGLPGVSPNLAGVTPASMGVVLAP</sequence>
<evidence type="ECO:0000313" key="2">
    <source>
        <dbReference type="EMBL" id="RPB24169.1"/>
    </source>
</evidence>
<organism evidence="2 3">
    <name type="scientific">Terfezia boudieri ATCC MYA-4762</name>
    <dbReference type="NCBI Taxonomy" id="1051890"/>
    <lineage>
        <taxon>Eukaryota</taxon>
        <taxon>Fungi</taxon>
        <taxon>Dikarya</taxon>
        <taxon>Ascomycota</taxon>
        <taxon>Pezizomycotina</taxon>
        <taxon>Pezizomycetes</taxon>
        <taxon>Pezizales</taxon>
        <taxon>Pezizaceae</taxon>
        <taxon>Terfezia</taxon>
    </lineage>
</organism>
<keyword evidence="3" id="KW-1185">Reference proteome</keyword>
<dbReference type="InParanoid" id="A0A3N4LRK5"/>
<evidence type="ECO:0000313" key="3">
    <source>
        <dbReference type="Proteomes" id="UP000267821"/>
    </source>
</evidence>
<reference evidence="2 3" key="1">
    <citation type="journal article" date="2018" name="Nat. Ecol. Evol.">
        <title>Pezizomycetes genomes reveal the molecular basis of ectomycorrhizal truffle lifestyle.</title>
        <authorList>
            <person name="Murat C."/>
            <person name="Payen T."/>
            <person name="Noel B."/>
            <person name="Kuo A."/>
            <person name="Morin E."/>
            <person name="Chen J."/>
            <person name="Kohler A."/>
            <person name="Krizsan K."/>
            <person name="Balestrini R."/>
            <person name="Da Silva C."/>
            <person name="Montanini B."/>
            <person name="Hainaut M."/>
            <person name="Levati E."/>
            <person name="Barry K.W."/>
            <person name="Belfiori B."/>
            <person name="Cichocki N."/>
            <person name="Clum A."/>
            <person name="Dockter R.B."/>
            <person name="Fauchery L."/>
            <person name="Guy J."/>
            <person name="Iotti M."/>
            <person name="Le Tacon F."/>
            <person name="Lindquist E.A."/>
            <person name="Lipzen A."/>
            <person name="Malagnac F."/>
            <person name="Mello A."/>
            <person name="Molinier V."/>
            <person name="Miyauchi S."/>
            <person name="Poulain J."/>
            <person name="Riccioni C."/>
            <person name="Rubini A."/>
            <person name="Sitrit Y."/>
            <person name="Splivallo R."/>
            <person name="Traeger S."/>
            <person name="Wang M."/>
            <person name="Zifcakova L."/>
            <person name="Wipf D."/>
            <person name="Zambonelli A."/>
            <person name="Paolocci F."/>
            <person name="Nowrousian M."/>
            <person name="Ottonello S."/>
            <person name="Baldrian P."/>
            <person name="Spatafora J.W."/>
            <person name="Henrissat B."/>
            <person name="Nagy L.G."/>
            <person name="Aury J.M."/>
            <person name="Wincker P."/>
            <person name="Grigoriev I.V."/>
            <person name="Bonfante P."/>
            <person name="Martin F.M."/>
        </authorList>
    </citation>
    <scope>NUCLEOTIDE SEQUENCE [LARGE SCALE GENOMIC DNA]</scope>
    <source>
        <strain evidence="2 3">ATCC MYA-4762</strain>
    </source>
</reference>
<feature type="region of interest" description="Disordered" evidence="1">
    <location>
        <begin position="61"/>
        <end position="96"/>
    </location>
</feature>